<gene>
    <name evidence="2" type="ORF">PG993_008548</name>
</gene>
<reference evidence="2 3" key="1">
    <citation type="submission" date="2023-01" db="EMBL/GenBank/DDBJ databases">
        <title>Analysis of 21 Apiospora genomes using comparative genomics revels a genus with tremendous synthesis potential of carbohydrate active enzymes and secondary metabolites.</title>
        <authorList>
            <person name="Sorensen T."/>
        </authorList>
    </citation>
    <scope>NUCLEOTIDE SEQUENCE [LARGE SCALE GENOMIC DNA]</scope>
    <source>
        <strain evidence="2 3">CBS 33761</strain>
    </source>
</reference>
<proteinExistence type="predicted"/>
<keyword evidence="3" id="KW-1185">Reference proteome</keyword>
<feature type="region of interest" description="Disordered" evidence="1">
    <location>
        <begin position="1"/>
        <end position="81"/>
    </location>
</feature>
<name>A0ABR1T0N1_9PEZI</name>
<evidence type="ECO:0000256" key="1">
    <source>
        <dbReference type="SAM" id="MobiDB-lite"/>
    </source>
</evidence>
<feature type="compositionally biased region" description="Polar residues" evidence="1">
    <location>
        <begin position="44"/>
        <end position="61"/>
    </location>
</feature>
<evidence type="ECO:0000313" key="2">
    <source>
        <dbReference type="EMBL" id="KAK8040137.1"/>
    </source>
</evidence>
<sequence>MVQMSWSCHGLRGDESDHGAEDYEEDSPDHTNDRGCGPPKADMTMSNIRNAAHSSQSTHSDIVNGGDADVKADVDVGVKAR</sequence>
<organism evidence="2 3">
    <name type="scientific">Apiospora rasikravindrae</name>
    <dbReference type="NCBI Taxonomy" id="990691"/>
    <lineage>
        <taxon>Eukaryota</taxon>
        <taxon>Fungi</taxon>
        <taxon>Dikarya</taxon>
        <taxon>Ascomycota</taxon>
        <taxon>Pezizomycotina</taxon>
        <taxon>Sordariomycetes</taxon>
        <taxon>Xylariomycetidae</taxon>
        <taxon>Amphisphaeriales</taxon>
        <taxon>Apiosporaceae</taxon>
        <taxon>Apiospora</taxon>
    </lineage>
</organism>
<feature type="compositionally biased region" description="Basic and acidic residues" evidence="1">
    <location>
        <begin position="11"/>
        <end position="21"/>
    </location>
</feature>
<comment type="caution">
    <text evidence="2">The sequence shown here is derived from an EMBL/GenBank/DDBJ whole genome shotgun (WGS) entry which is preliminary data.</text>
</comment>
<dbReference type="EMBL" id="JAQQWK010000006">
    <property type="protein sequence ID" value="KAK8040137.1"/>
    <property type="molecule type" value="Genomic_DNA"/>
</dbReference>
<feature type="compositionally biased region" description="Basic and acidic residues" evidence="1">
    <location>
        <begin position="68"/>
        <end position="81"/>
    </location>
</feature>
<protein>
    <submittedName>
        <fullName evidence="2">Uncharacterized protein</fullName>
    </submittedName>
</protein>
<dbReference type="Proteomes" id="UP001444661">
    <property type="component" value="Unassembled WGS sequence"/>
</dbReference>
<evidence type="ECO:0000313" key="3">
    <source>
        <dbReference type="Proteomes" id="UP001444661"/>
    </source>
</evidence>
<accession>A0ABR1T0N1</accession>